<name>A0A5C5YT57_9BACT</name>
<keyword evidence="1" id="KW-0732">Signal</keyword>
<keyword evidence="4" id="KW-1185">Reference proteome</keyword>
<dbReference type="InterPro" id="IPR011043">
    <property type="entry name" value="Gal_Oxase/kelch_b-propeller"/>
</dbReference>
<sequence precursor="true">MKMKKYVAFAVLALAGIALPGDAQAGELVFGVTDEQRLVSWDSTAPGALLSGTSIMGLQNNERVVGIDFRPATGQLYALGSFSQLYTLNTTTGSATMVGPGPFTPAISGSNFGFDFNPVIDKIRLDSDTNANYVLDPDAGTATAVTDLFYGPGDPNENVDPNVVHAAYDRSFAGTTATQLYGVDTRLDVLVKQANSAGTLTTVGSIGTDVTATGGFDISGSSDVAYMAIENASTSFSTFWMVDLTTGVGSAVGEIGSGIVITSMAVAPVPEPAAALLAFGACAALLAGRRRTA</sequence>
<accession>A0A5C5YT57</accession>
<feature type="domain" description="DUF4394" evidence="2">
    <location>
        <begin position="37"/>
        <end position="265"/>
    </location>
</feature>
<organism evidence="3 4">
    <name type="scientific">Posidoniimonas polymericola</name>
    <dbReference type="NCBI Taxonomy" id="2528002"/>
    <lineage>
        <taxon>Bacteria</taxon>
        <taxon>Pseudomonadati</taxon>
        <taxon>Planctomycetota</taxon>
        <taxon>Planctomycetia</taxon>
        <taxon>Pirellulales</taxon>
        <taxon>Lacipirellulaceae</taxon>
        <taxon>Posidoniimonas</taxon>
    </lineage>
</organism>
<feature type="signal peptide" evidence="1">
    <location>
        <begin position="1"/>
        <end position="25"/>
    </location>
</feature>
<reference evidence="3 4" key="1">
    <citation type="submission" date="2019-02" db="EMBL/GenBank/DDBJ databases">
        <title>Deep-cultivation of Planctomycetes and their phenomic and genomic characterization uncovers novel biology.</title>
        <authorList>
            <person name="Wiegand S."/>
            <person name="Jogler M."/>
            <person name="Boedeker C."/>
            <person name="Pinto D."/>
            <person name="Vollmers J."/>
            <person name="Rivas-Marin E."/>
            <person name="Kohn T."/>
            <person name="Peeters S.H."/>
            <person name="Heuer A."/>
            <person name="Rast P."/>
            <person name="Oberbeckmann S."/>
            <person name="Bunk B."/>
            <person name="Jeske O."/>
            <person name="Meyerdierks A."/>
            <person name="Storesund J.E."/>
            <person name="Kallscheuer N."/>
            <person name="Luecker S."/>
            <person name="Lage O.M."/>
            <person name="Pohl T."/>
            <person name="Merkel B.J."/>
            <person name="Hornburger P."/>
            <person name="Mueller R.-W."/>
            <person name="Bruemmer F."/>
            <person name="Labrenz M."/>
            <person name="Spormann A.M."/>
            <person name="Op Den Camp H."/>
            <person name="Overmann J."/>
            <person name="Amann R."/>
            <person name="Jetten M.S.M."/>
            <person name="Mascher T."/>
            <person name="Medema M.H."/>
            <person name="Devos D.P."/>
            <person name="Kaster A.-K."/>
            <person name="Ovreas L."/>
            <person name="Rohde M."/>
            <person name="Galperin M.Y."/>
            <person name="Jogler C."/>
        </authorList>
    </citation>
    <scope>NUCLEOTIDE SEQUENCE [LARGE SCALE GENOMIC DNA]</scope>
    <source>
        <strain evidence="3 4">Pla123a</strain>
    </source>
</reference>
<feature type="chain" id="PRO_5023007575" description="DUF4394 domain-containing protein" evidence="1">
    <location>
        <begin position="26"/>
        <end position="293"/>
    </location>
</feature>
<evidence type="ECO:0000256" key="1">
    <source>
        <dbReference type="SAM" id="SignalP"/>
    </source>
</evidence>
<protein>
    <recommendedName>
        <fullName evidence="2">DUF4394 domain-containing protein</fullName>
    </recommendedName>
</protein>
<dbReference type="Proteomes" id="UP000318478">
    <property type="component" value="Unassembled WGS sequence"/>
</dbReference>
<comment type="caution">
    <text evidence="3">The sequence shown here is derived from an EMBL/GenBank/DDBJ whole genome shotgun (WGS) entry which is preliminary data.</text>
</comment>
<dbReference type="InterPro" id="IPR025507">
    <property type="entry name" value="DUF4394"/>
</dbReference>
<evidence type="ECO:0000259" key="2">
    <source>
        <dbReference type="Pfam" id="PF14339"/>
    </source>
</evidence>
<evidence type="ECO:0000313" key="4">
    <source>
        <dbReference type="Proteomes" id="UP000318478"/>
    </source>
</evidence>
<dbReference type="RefSeq" id="WP_197527684.1">
    <property type="nucleotide sequence ID" value="NZ_SJPO01000002.1"/>
</dbReference>
<proteinExistence type="predicted"/>
<dbReference type="EMBL" id="SJPO01000002">
    <property type="protein sequence ID" value="TWT78184.1"/>
    <property type="molecule type" value="Genomic_DNA"/>
</dbReference>
<dbReference type="AlphaFoldDB" id="A0A5C5YT57"/>
<dbReference type="Pfam" id="PF14339">
    <property type="entry name" value="DUF4394"/>
    <property type="match status" value="1"/>
</dbReference>
<dbReference type="SUPFAM" id="SSF50965">
    <property type="entry name" value="Galactose oxidase, central domain"/>
    <property type="match status" value="1"/>
</dbReference>
<evidence type="ECO:0000313" key="3">
    <source>
        <dbReference type="EMBL" id="TWT78184.1"/>
    </source>
</evidence>
<gene>
    <name evidence="3" type="ORF">Pla123a_09740</name>
</gene>